<protein>
    <recommendedName>
        <fullName evidence="3">SMI1/KNR4 family protein</fullName>
    </recommendedName>
</protein>
<sequence length="164" mass="17340">MDLANLETRFRAIARAVVANAQWPPGTNEVVKSAGIGEVTARFGGRLPAEVAGFFSVIGEVSLPDLWNGYFIGPLGWSADLYRDSSPREVRGHGEVVVVASNGGGTLYAIPNTGEVLALPPGGIDDGVYTGPAREVAESFGEFLERLTLAATSGERDPFDPYKS</sequence>
<organism evidence="1 2">
    <name type="scientific">Kibdelosporangium persicum</name>
    <dbReference type="NCBI Taxonomy" id="2698649"/>
    <lineage>
        <taxon>Bacteria</taxon>
        <taxon>Bacillati</taxon>
        <taxon>Actinomycetota</taxon>
        <taxon>Actinomycetes</taxon>
        <taxon>Pseudonocardiales</taxon>
        <taxon>Pseudonocardiaceae</taxon>
        <taxon>Kibdelosporangium</taxon>
    </lineage>
</organism>
<gene>
    <name evidence="1" type="ORF">GC106_13910</name>
</gene>
<reference evidence="1 2" key="1">
    <citation type="submission" date="2020-01" db="EMBL/GenBank/DDBJ databases">
        <title>Kibdelosporangium persica a novel Actinomycetes from a hot desert in Iran.</title>
        <authorList>
            <person name="Safaei N."/>
            <person name="Zaburannyi N."/>
            <person name="Mueller R."/>
            <person name="Wink J."/>
        </authorList>
    </citation>
    <scope>NUCLEOTIDE SEQUENCE [LARGE SCALE GENOMIC DNA]</scope>
    <source>
        <strain evidence="1 2">4NS15</strain>
    </source>
</reference>
<evidence type="ECO:0008006" key="3">
    <source>
        <dbReference type="Google" id="ProtNLM"/>
    </source>
</evidence>
<proteinExistence type="predicted"/>
<accession>A0ABX2EZU8</accession>
<name>A0ABX2EZU8_9PSEU</name>
<keyword evidence="2" id="KW-1185">Reference proteome</keyword>
<evidence type="ECO:0000313" key="2">
    <source>
        <dbReference type="Proteomes" id="UP000763557"/>
    </source>
</evidence>
<dbReference type="Proteomes" id="UP000763557">
    <property type="component" value="Unassembled WGS sequence"/>
</dbReference>
<comment type="caution">
    <text evidence="1">The sequence shown here is derived from an EMBL/GenBank/DDBJ whole genome shotgun (WGS) entry which is preliminary data.</text>
</comment>
<evidence type="ECO:0000313" key="1">
    <source>
        <dbReference type="EMBL" id="NRN64185.1"/>
    </source>
</evidence>
<dbReference type="SUPFAM" id="SSF160631">
    <property type="entry name" value="SMI1/KNR4-like"/>
    <property type="match status" value="1"/>
</dbReference>
<dbReference type="InterPro" id="IPR037883">
    <property type="entry name" value="Knr4/Smi1-like_sf"/>
</dbReference>
<dbReference type="RefSeq" id="WP_173125777.1">
    <property type="nucleotide sequence ID" value="NZ_CBCSGW010000047.1"/>
</dbReference>
<dbReference type="EMBL" id="JAAATY010000003">
    <property type="protein sequence ID" value="NRN64185.1"/>
    <property type="molecule type" value="Genomic_DNA"/>
</dbReference>